<evidence type="ECO:0000256" key="1">
    <source>
        <dbReference type="SAM" id="Phobius"/>
    </source>
</evidence>
<comment type="caution">
    <text evidence="2">The sequence shown here is derived from an EMBL/GenBank/DDBJ whole genome shotgun (WGS) entry which is preliminary data.</text>
</comment>
<dbReference type="Pfam" id="PF05437">
    <property type="entry name" value="AzlD"/>
    <property type="match status" value="1"/>
</dbReference>
<proteinExistence type="predicted"/>
<keyword evidence="1" id="KW-1133">Transmembrane helix</keyword>
<dbReference type="RefSeq" id="WP_204518690.1">
    <property type="nucleotide sequence ID" value="NZ_BAABIN010000005.1"/>
</dbReference>
<protein>
    <submittedName>
        <fullName evidence="2">Branched-subunit amino acid transport protein</fullName>
    </submittedName>
</protein>
<organism evidence="2 3">
    <name type="scientific">Brevibacillus fulvus</name>
    <dbReference type="NCBI Taxonomy" id="1125967"/>
    <lineage>
        <taxon>Bacteria</taxon>
        <taxon>Bacillati</taxon>
        <taxon>Bacillota</taxon>
        <taxon>Bacilli</taxon>
        <taxon>Bacillales</taxon>
        <taxon>Paenibacillaceae</taxon>
        <taxon>Brevibacillus</taxon>
    </lineage>
</organism>
<sequence>MSASTTLLLYLAMSAVTYFSRRLFLRVPSKYFSPRLINGLTFIPVGIFAGLIFPSLFVSGQQLVFQPVFLIASAICLLVMALSRNVFLSFGIGLAFVIVASLELF</sequence>
<evidence type="ECO:0000313" key="2">
    <source>
        <dbReference type="EMBL" id="MBM7590953.1"/>
    </source>
</evidence>
<keyword evidence="1" id="KW-0812">Transmembrane</keyword>
<keyword evidence="1" id="KW-0472">Membrane</keyword>
<feature type="transmembrane region" description="Helical" evidence="1">
    <location>
        <begin position="36"/>
        <end position="57"/>
    </location>
</feature>
<feature type="transmembrane region" description="Helical" evidence="1">
    <location>
        <begin position="63"/>
        <end position="81"/>
    </location>
</feature>
<reference evidence="2" key="1">
    <citation type="submission" date="2021-01" db="EMBL/GenBank/DDBJ databases">
        <title>Genomic Encyclopedia of Type Strains, Phase IV (KMG-IV): sequencing the most valuable type-strain genomes for metagenomic binning, comparative biology and taxonomic classification.</title>
        <authorList>
            <person name="Goeker M."/>
        </authorList>
    </citation>
    <scope>NUCLEOTIDE SEQUENCE</scope>
    <source>
        <strain evidence="2">DSM 25523</strain>
    </source>
</reference>
<feature type="transmembrane region" description="Helical" evidence="1">
    <location>
        <begin position="6"/>
        <end position="24"/>
    </location>
</feature>
<dbReference type="Proteomes" id="UP000717624">
    <property type="component" value="Unassembled WGS sequence"/>
</dbReference>
<dbReference type="EMBL" id="JAFBEB010000008">
    <property type="protein sequence ID" value="MBM7590953.1"/>
    <property type="molecule type" value="Genomic_DNA"/>
</dbReference>
<dbReference type="AlphaFoldDB" id="A0A938Y0I7"/>
<accession>A0A938Y0I7</accession>
<dbReference type="InterPro" id="IPR008407">
    <property type="entry name" value="Brnchd-chn_aa_trnsp_AzlD"/>
</dbReference>
<name>A0A938Y0I7_9BACL</name>
<keyword evidence="3" id="KW-1185">Reference proteome</keyword>
<gene>
    <name evidence="2" type="ORF">JOD01_002565</name>
</gene>
<evidence type="ECO:0000313" key="3">
    <source>
        <dbReference type="Proteomes" id="UP000717624"/>
    </source>
</evidence>
<feature type="transmembrane region" description="Helical" evidence="1">
    <location>
        <begin position="86"/>
        <end position="104"/>
    </location>
</feature>